<reference evidence="2" key="1">
    <citation type="submission" date="2021-01" db="EMBL/GenBank/DDBJ databases">
        <authorList>
            <person name="Li R."/>
            <person name="Bekaert M."/>
        </authorList>
    </citation>
    <scope>NUCLEOTIDE SEQUENCE</scope>
    <source>
        <strain evidence="2">Farmed</strain>
    </source>
</reference>
<gene>
    <name evidence="2" type="ORF">SPHA_31763</name>
</gene>
<dbReference type="AlphaFoldDB" id="A0A812CCR6"/>
<keyword evidence="1" id="KW-0472">Membrane</keyword>
<evidence type="ECO:0000256" key="1">
    <source>
        <dbReference type="SAM" id="Phobius"/>
    </source>
</evidence>
<feature type="transmembrane region" description="Helical" evidence="1">
    <location>
        <begin position="107"/>
        <end position="124"/>
    </location>
</feature>
<feature type="transmembrane region" description="Helical" evidence="1">
    <location>
        <begin position="78"/>
        <end position="101"/>
    </location>
</feature>
<proteinExistence type="predicted"/>
<name>A0A812CCR6_ACAPH</name>
<evidence type="ECO:0000313" key="3">
    <source>
        <dbReference type="Proteomes" id="UP000597762"/>
    </source>
</evidence>
<dbReference type="EMBL" id="CAHIKZ030001313">
    <property type="protein sequence ID" value="CAE1259653.1"/>
    <property type="molecule type" value="Genomic_DNA"/>
</dbReference>
<organism evidence="2 3">
    <name type="scientific">Acanthosepion pharaonis</name>
    <name type="common">Pharaoh cuttlefish</name>
    <name type="synonym">Sepia pharaonis</name>
    <dbReference type="NCBI Taxonomy" id="158019"/>
    <lineage>
        <taxon>Eukaryota</taxon>
        <taxon>Metazoa</taxon>
        <taxon>Spiralia</taxon>
        <taxon>Lophotrochozoa</taxon>
        <taxon>Mollusca</taxon>
        <taxon>Cephalopoda</taxon>
        <taxon>Coleoidea</taxon>
        <taxon>Decapodiformes</taxon>
        <taxon>Sepiida</taxon>
        <taxon>Sepiina</taxon>
        <taxon>Sepiidae</taxon>
        <taxon>Acanthosepion</taxon>
    </lineage>
</organism>
<evidence type="ECO:0000313" key="2">
    <source>
        <dbReference type="EMBL" id="CAE1259653.1"/>
    </source>
</evidence>
<feature type="transmembrane region" description="Helical" evidence="1">
    <location>
        <begin position="161"/>
        <end position="188"/>
    </location>
</feature>
<accession>A0A812CCR6</accession>
<keyword evidence="3" id="KW-1185">Reference proteome</keyword>
<sequence length="192" mass="22520">MSYSLYQSIYIHRSFCRITISVSPSYLTPQVNSFSYLRPLNPDPTLQLVSILSNCFDFSLSSTGIRPFSNIQTDNPTLCSLQCLIISSLLSLTFFLSFFFLSDFLSFFFLSFYLLFLSCLFFLFSFTLSFFFLSLFLSFFHSFFLSFFLSFIFSFSRFLSFFLSLFLPLFLSSSFSLFLSLLLSFFLFTQFY</sequence>
<protein>
    <submittedName>
        <fullName evidence="2">Uncharacterized protein</fullName>
    </submittedName>
</protein>
<keyword evidence="1" id="KW-1133">Transmembrane helix</keyword>
<dbReference type="Proteomes" id="UP000597762">
    <property type="component" value="Unassembled WGS sequence"/>
</dbReference>
<keyword evidence="1" id="KW-0812">Transmembrane</keyword>
<comment type="caution">
    <text evidence="2">The sequence shown here is derived from an EMBL/GenBank/DDBJ whole genome shotgun (WGS) entry which is preliminary data.</text>
</comment>
<feature type="transmembrane region" description="Helical" evidence="1">
    <location>
        <begin position="131"/>
        <end position="155"/>
    </location>
</feature>